<dbReference type="RefSeq" id="WP_189249059.1">
    <property type="nucleotide sequence ID" value="NZ_BMQJ01000014.1"/>
</dbReference>
<evidence type="ECO:0000313" key="6">
    <source>
        <dbReference type="EMBL" id="GGQ15113.1"/>
    </source>
</evidence>
<dbReference type="InterPro" id="IPR027417">
    <property type="entry name" value="P-loop_NTPase"/>
</dbReference>
<dbReference type="PANTHER" id="PTHR24220:SF685">
    <property type="entry name" value="ABC TRANSPORTER RELATED"/>
    <property type="match status" value="1"/>
</dbReference>
<dbReference type="PROSITE" id="PS00211">
    <property type="entry name" value="ABC_TRANSPORTER_1"/>
    <property type="match status" value="1"/>
</dbReference>
<reference evidence="7" key="1">
    <citation type="journal article" date="2019" name="Int. J. Syst. Evol. Microbiol.">
        <title>The Global Catalogue of Microorganisms (GCM) 10K type strain sequencing project: providing services to taxonomists for standard genome sequencing and annotation.</title>
        <authorList>
            <consortium name="The Broad Institute Genomics Platform"/>
            <consortium name="The Broad Institute Genome Sequencing Center for Infectious Disease"/>
            <person name="Wu L."/>
            <person name="Ma J."/>
        </authorList>
    </citation>
    <scope>NUCLEOTIDE SEQUENCE [LARGE SCALE GENOMIC DNA]</scope>
    <source>
        <strain evidence="7">JCM 3115</strain>
    </source>
</reference>
<dbReference type="InterPro" id="IPR003439">
    <property type="entry name" value="ABC_transporter-like_ATP-bd"/>
</dbReference>
<feature type="compositionally biased region" description="Basic and acidic residues" evidence="4">
    <location>
        <begin position="231"/>
        <end position="244"/>
    </location>
</feature>
<evidence type="ECO:0000256" key="3">
    <source>
        <dbReference type="ARBA" id="ARBA00022840"/>
    </source>
</evidence>
<dbReference type="SMART" id="SM00382">
    <property type="entry name" value="AAA"/>
    <property type="match status" value="1"/>
</dbReference>
<sequence>MGEPLVVAEGLRKVYRSGPKEVVALDGVSFHAVPGELVAIRGRSGSGKTTLLNLVGGLDRPDAGRVTVAGHEVTALPEDGLRVLRRDVIGHVFQSFGLIPILSAAENVGVPMRLARIPAAEREERVRVLLSLVGLDGHANQRPHELSGGQRQRVAVARALANRPRLLIADEPTGQLDSQTGRQVMRLIRALVGSEGVTALVATHDPGLISLADRVLELRDGVLHGDASQGDDPRGDGPHGDGSRGGEAGASSAAP</sequence>
<comment type="caution">
    <text evidence="6">The sequence shown here is derived from an EMBL/GenBank/DDBJ whole genome shotgun (WGS) entry which is preliminary data.</text>
</comment>
<evidence type="ECO:0000259" key="5">
    <source>
        <dbReference type="PROSITE" id="PS50893"/>
    </source>
</evidence>
<proteinExistence type="predicted"/>
<evidence type="ECO:0000256" key="4">
    <source>
        <dbReference type="SAM" id="MobiDB-lite"/>
    </source>
</evidence>
<dbReference type="Pfam" id="PF00005">
    <property type="entry name" value="ABC_tran"/>
    <property type="match status" value="1"/>
</dbReference>
<dbReference type="Proteomes" id="UP000611554">
    <property type="component" value="Unassembled WGS sequence"/>
</dbReference>
<keyword evidence="2" id="KW-0547">Nucleotide-binding</keyword>
<feature type="domain" description="ABC transporter" evidence="5">
    <location>
        <begin position="6"/>
        <end position="245"/>
    </location>
</feature>
<dbReference type="PANTHER" id="PTHR24220">
    <property type="entry name" value="IMPORT ATP-BINDING PROTEIN"/>
    <property type="match status" value="1"/>
</dbReference>
<feature type="region of interest" description="Disordered" evidence="4">
    <location>
        <begin position="224"/>
        <end position="255"/>
    </location>
</feature>
<keyword evidence="7" id="KW-1185">Reference proteome</keyword>
<name>A0ABQ2R909_9ACTN</name>
<accession>A0ABQ2R909</accession>
<gene>
    <name evidence="6" type="ORF">GCM10010140_51600</name>
</gene>
<dbReference type="GO" id="GO:0005524">
    <property type="term" value="F:ATP binding"/>
    <property type="evidence" value="ECO:0007669"/>
    <property type="project" value="UniProtKB-KW"/>
</dbReference>
<protein>
    <submittedName>
        <fullName evidence="6">ABC transporter ATP-binding protein</fullName>
    </submittedName>
</protein>
<dbReference type="InterPro" id="IPR015854">
    <property type="entry name" value="ABC_transpr_LolD-like"/>
</dbReference>
<evidence type="ECO:0000256" key="1">
    <source>
        <dbReference type="ARBA" id="ARBA00022448"/>
    </source>
</evidence>
<dbReference type="InterPro" id="IPR003593">
    <property type="entry name" value="AAA+_ATPase"/>
</dbReference>
<evidence type="ECO:0000256" key="2">
    <source>
        <dbReference type="ARBA" id="ARBA00022741"/>
    </source>
</evidence>
<dbReference type="InterPro" id="IPR017871">
    <property type="entry name" value="ABC_transporter-like_CS"/>
</dbReference>
<dbReference type="SUPFAM" id="SSF52540">
    <property type="entry name" value="P-loop containing nucleoside triphosphate hydrolases"/>
    <property type="match status" value="1"/>
</dbReference>
<dbReference type="EMBL" id="BMQJ01000014">
    <property type="protein sequence ID" value="GGQ15113.1"/>
    <property type="molecule type" value="Genomic_DNA"/>
</dbReference>
<dbReference type="InterPro" id="IPR017911">
    <property type="entry name" value="MacB-like_ATP-bd"/>
</dbReference>
<organism evidence="6 7">
    <name type="scientific">Streptosporangium pseudovulgare</name>
    <dbReference type="NCBI Taxonomy" id="35765"/>
    <lineage>
        <taxon>Bacteria</taxon>
        <taxon>Bacillati</taxon>
        <taxon>Actinomycetota</taxon>
        <taxon>Actinomycetes</taxon>
        <taxon>Streptosporangiales</taxon>
        <taxon>Streptosporangiaceae</taxon>
        <taxon>Streptosporangium</taxon>
    </lineage>
</organism>
<dbReference type="CDD" id="cd03255">
    <property type="entry name" value="ABC_MJ0796_LolCDE_FtsE"/>
    <property type="match status" value="1"/>
</dbReference>
<keyword evidence="3 6" id="KW-0067">ATP-binding</keyword>
<evidence type="ECO:0000313" key="7">
    <source>
        <dbReference type="Proteomes" id="UP000611554"/>
    </source>
</evidence>
<dbReference type="PROSITE" id="PS50893">
    <property type="entry name" value="ABC_TRANSPORTER_2"/>
    <property type="match status" value="1"/>
</dbReference>
<dbReference type="Gene3D" id="3.40.50.300">
    <property type="entry name" value="P-loop containing nucleotide triphosphate hydrolases"/>
    <property type="match status" value="1"/>
</dbReference>
<keyword evidence="1" id="KW-0813">Transport</keyword>